<evidence type="ECO:0000256" key="1">
    <source>
        <dbReference type="SAM" id="Phobius"/>
    </source>
</evidence>
<organism evidence="2 3">
    <name type="scientific">Sparassis crispa</name>
    <dbReference type="NCBI Taxonomy" id="139825"/>
    <lineage>
        <taxon>Eukaryota</taxon>
        <taxon>Fungi</taxon>
        <taxon>Dikarya</taxon>
        <taxon>Basidiomycota</taxon>
        <taxon>Agaricomycotina</taxon>
        <taxon>Agaricomycetes</taxon>
        <taxon>Polyporales</taxon>
        <taxon>Sparassidaceae</taxon>
        <taxon>Sparassis</taxon>
    </lineage>
</organism>
<evidence type="ECO:0008006" key="4">
    <source>
        <dbReference type="Google" id="ProtNLM"/>
    </source>
</evidence>
<dbReference type="EMBL" id="BFAD01000015">
    <property type="protein sequence ID" value="GBE89271.1"/>
    <property type="molecule type" value="Genomic_DNA"/>
</dbReference>
<name>A0A401H4E4_9APHY</name>
<dbReference type="AlphaFoldDB" id="A0A401H4E4"/>
<dbReference type="RefSeq" id="XP_027620184.1">
    <property type="nucleotide sequence ID" value="XM_027764383.1"/>
</dbReference>
<dbReference type="OrthoDB" id="3350619at2759"/>
<keyword evidence="3" id="KW-1185">Reference proteome</keyword>
<reference evidence="2 3" key="1">
    <citation type="journal article" date="2018" name="Sci. Rep.">
        <title>Genome sequence of the cauliflower mushroom Sparassis crispa (Hanabiratake) and its association with beneficial usage.</title>
        <authorList>
            <person name="Kiyama R."/>
            <person name="Furutani Y."/>
            <person name="Kawaguchi K."/>
            <person name="Nakanishi T."/>
        </authorList>
    </citation>
    <scope>NUCLEOTIDE SEQUENCE [LARGE SCALE GENOMIC DNA]</scope>
</reference>
<dbReference type="GeneID" id="38786188"/>
<evidence type="ECO:0000313" key="2">
    <source>
        <dbReference type="EMBL" id="GBE89271.1"/>
    </source>
</evidence>
<keyword evidence="1" id="KW-1133">Transmembrane helix</keyword>
<proteinExistence type="predicted"/>
<protein>
    <recommendedName>
        <fullName evidence="4">Ubiquitin 3 binding protein But2 C-terminal domain-containing protein</fullName>
    </recommendedName>
</protein>
<comment type="caution">
    <text evidence="2">The sequence shown here is derived from an EMBL/GenBank/DDBJ whole genome shotgun (WGS) entry which is preliminary data.</text>
</comment>
<sequence length="364" mass="40397">MEAEANAGAVGCMDPKLWGPYGSEVVGPRRDVSSLWTAGLLLFALTVLTLRRVRLVDSIGHHLPSTIELFVCCCVTVMRRTPEYLPLSSSAVDLDCQSELPEDGTKTWLRARIPDTTNSLVFWSCVSVICSSILSFTLFTYGTVIAAPQHLSSSRGQALRRPNPYVNLDKVLQNVTYTFPPIVNFPPLVLQISTSDRHRTMREDSRQWHSRLGTVYPHDRHITVSHETSTILQFRNLDYAMERCVLTLTLPLKTDVLDPAISIHDPSILDVWVLNASLELSPHITGTWKHAPARRSLLATFAVSLDNLSLSGEFHCPSEEFTTLELACSSTVSACRVDFWQNLRLVPIGGIYITQSQSVFGGSG</sequence>
<keyword evidence="1" id="KW-0812">Transmembrane</keyword>
<dbReference type="InParanoid" id="A0A401H4E4"/>
<feature type="transmembrane region" description="Helical" evidence="1">
    <location>
        <begin position="120"/>
        <end position="144"/>
    </location>
</feature>
<evidence type="ECO:0000313" key="3">
    <source>
        <dbReference type="Proteomes" id="UP000287166"/>
    </source>
</evidence>
<feature type="transmembrane region" description="Helical" evidence="1">
    <location>
        <begin position="33"/>
        <end position="50"/>
    </location>
</feature>
<gene>
    <name evidence="2" type="ORF">SCP_1502790</name>
</gene>
<dbReference type="Proteomes" id="UP000287166">
    <property type="component" value="Unassembled WGS sequence"/>
</dbReference>
<keyword evidence="1" id="KW-0472">Membrane</keyword>
<accession>A0A401H4E4</accession>